<comment type="similarity">
    <text evidence="5">Belongs to the Orn/Lys/Arg decarboxylase class-II family. LysA subfamily.</text>
</comment>
<comment type="cofactor">
    <cofactor evidence="1 5 7">
        <name>pyridoxal 5'-phosphate</name>
        <dbReference type="ChEBI" id="CHEBI:597326"/>
    </cofactor>
</comment>
<dbReference type="PANTHER" id="PTHR43727:SF2">
    <property type="entry name" value="GROUP IV DECARBOXYLASE"/>
    <property type="match status" value="1"/>
</dbReference>
<comment type="caution">
    <text evidence="9">The sequence shown here is derived from an EMBL/GenBank/DDBJ whole genome shotgun (WGS) entry which is preliminary data.</text>
</comment>
<feature type="binding site" evidence="5">
    <location>
        <position position="281"/>
    </location>
    <ligand>
        <name>substrate</name>
    </ligand>
</feature>
<keyword evidence="4 5" id="KW-0456">Lyase</keyword>
<feature type="domain" description="Orn/DAP/Arg decarboxylase 2 N-terminal" evidence="8">
    <location>
        <begin position="30"/>
        <end position="284"/>
    </location>
</feature>
<dbReference type="InterPro" id="IPR029066">
    <property type="entry name" value="PLP-binding_barrel"/>
</dbReference>
<organism evidence="9 10">
    <name type="scientific">Acetomicrobium flavidum</name>
    <dbReference type="NCBI Taxonomy" id="49896"/>
    <lineage>
        <taxon>Bacteria</taxon>
        <taxon>Thermotogati</taxon>
        <taxon>Synergistota</taxon>
        <taxon>Synergistia</taxon>
        <taxon>Synergistales</taxon>
        <taxon>Acetomicrobiaceae</taxon>
        <taxon>Acetomicrobium</taxon>
    </lineage>
</organism>
<evidence type="ECO:0000256" key="7">
    <source>
        <dbReference type="RuleBase" id="RU003738"/>
    </source>
</evidence>
<dbReference type="EMBL" id="FSQZ01000001">
    <property type="protein sequence ID" value="SIN67192.1"/>
    <property type="molecule type" value="Genomic_DNA"/>
</dbReference>
<dbReference type="SUPFAM" id="SSF50621">
    <property type="entry name" value="Alanine racemase C-terminal domain-like"/>
    <property type="match status" value="1"/>
</dbReference>
<dbReference type="InterPro" id="IPR009006">
    <property type="entry name" value="Ala_racemase/Decarboxylase_C"/>
</dbReference>
<dbReference type="PRINTS" id="PR01181">
    <property type="entry name" value="DAPDCRBXLASE"/>
</dbReference>
<evidence type="ECO:0000259" key="8">
    <source>
        <dbReference type="Pfam" id="PF02784"/>
    </source>
</evidence>
<keyword evidence="5" id="KW-0028">Amino-acid biosynthesis</keyword>
<sequence>MSNNLNLDGCDLVKLALKYGTPLYVFSQGMIERRCREIKEQFLNRHEGSHAYYASKAFLTLAMCQIIEKEGLGLDVVSGGELHLALKASFPAERIVLHGNNKLRQEIEMAVESGVGRIVVDWEGEIDIIDEVSKIKGQKTPILLRVTPEVKAMTHKYIQTGHRGSKFGIPLERIPYVVKKTISLSNVELKGFHFHLGSQIDDYRTYLEAVDVITKLMSDLREGLGYTTEELDIGGGFGIGNGEGSLTKPISYFTDPAMERIKARCLTFGLPLPSVAIEPGRWITGEAGITLYTVGAIKEIPGSCTYVSVDGGMADNIRPALYGARYRAEVANKMGRDKDKIVTVAGRCCESGDILIEDLPVPGDIEPGDILAVFNTGAYSYSMASNYNMLPKPAVVFVDKGEDILVVERETYDNLLVKQRGIRSALRV</sequence>
<dbReference type="RefSeq" id="WP_200779694.1">
    <property type="nucleotide sequence ID" value="NZ_FSQZ01000001.1"/>
</dbReference>
<evidence type="ECO:0000256" key="3">
    <source>
        <dbReference type="ARBA" id="ARBA00022898"/>
    </source>
</evidence>
<dbReference type="CDD" id="cd06828">
    <property type="entry name" value="PLPDE_III_DapDC"/>
    <property type="match status" value="1"/>
</dbReference>
<comment type="function">
    <text evidence="5">Specifically catalyzes the decarboxylation of meso-diaminopimelate (meso-DAP) to L-lysine.</text>
</comment>
<dbReference type="InterPro" id="IPR022644">
    <property type="entry name" value="De-COase2_N"/>
</dbReference>
<comment type="subunit">
    <text evidence="5">Homodimer.</text>
</comment>
<evidence type="ECO:0000256" key="6">
    <source>
        <dbReference type="NCBIfam" id="TIGR01048"/>
    </source>
</evidence>
<evidence type="ECO:0000256" key="1">
    <source>
        <dbReference type="ARBA" id="ARBA00001933"/>
    </source>
</evidence>
<dbReference type="Pfam" id="PF02784">
    <property type="entry name" value="Orn_Arg_deC_N"/>
    <property type="match status" value="1"/>
</dbReference>
<reference evidence="9 10" key="1">
    <citation type="submission" date="2016-11" db="EMBL/GenBank/DDBJ databases">
        <authorList>
            <person name="Varghese N."/>
            <person name="Submissions S."/>
        </authorList>
    </citation>
    <scope>NUCLEOTIDE SEQUENCE [LARGE SCALE GENOMIC DNA]</scope>
    <source>
        <strain evidence="9 10">DSM 20664</strain>
    </source>
</reference>
<dbReference type="Gene3D" id="3.20.20.10">
    <property type="entry name" value="Alanine racemase"/>
    <property type="match status" value="1"/>
</dbReference>
<dbReference type="PRINTS" id="PR01179">
    <property type="entry name" value="ODADCRBXLASE"/>
</dbReference>
<feature type="binding site" evidence="5">
    <location>
        <begin position="278"/>
        <end position="281"/>
    </location>
    <ligand>
        <name>pyridoxal 5'-phosphate</name>
        <dbReference type="ChEBI" id="CHEBI:597326"/>
    </ligand>
</feature>
<feature type="modified residue" description="N6-(pyridoxal phosphate)lysine" evidence="5">
    <location>
        <position position="56"/>
    </location>
</feature>
<comment type="pathway">
    <text evidence="5 7">Amino-acid biosynthesis; L-lysine biosynthesis via DAP pathway; L-lysine from DL-2,6-diaminopimelate: step 1/1.</text>
</comment>
<accession>A0ABY1JD31</accession>
<feature type="binding site" evidence="5">
    <location>
        <position position="379"/>
    </location>
    <ligand>
        <name>substrate</name>
    </ligand>
</feature>
<feature type="binding site" evidence="5">
    <location>
        <position position="350"/>
    </location>
    <ligand>
        <name>substrate</name>
    </ligand>
</feature>
<keyword evidence="10" id="KW-1185">Reference proteome</keyword>
<protein>
    <recommendedName>
        <fullName evidence="5 6">Diaminopimelate decarboxylase</fullName>
        <shortName evidence="5">DAP decarboxylase</shortName>
        <shortName evidence="5">DAPDC</shortName>
        <ecNumber evidence="5 6">4.1.1.20</ecNumber>
    </recommendedName>
</protein>
<dbReference type="PANTHER" id="PTHR43727">
    <property type="entry name" value="DIAMINOPIMELATE DECARBOXYLASE"/>
    <property type="match status" value="1"/>
</dbReference>
<dbReference type="InterPro" id="IPR002986">
    <property type="entry name" value="DAP_deCOOHase_LysA"/>
</dbReference>
<evidence type="ECO:0000313" key="10">
    <source>
        <dbReference type="Proteomes" id="UP000185093"/>
    </source>
</evidence>
<dbReference type="Proteomes" id="UP000185093">
    <property type="component" value="Unassembled WGS sequence"/>
</dbReference>
<dbReference type="EC" id="4.1.1.20" evidence="5 6"/>
<keyword evidence="5 7" id="KW-0457">Lysine biosynthesis</keyword>
<feature type="binding site" evidence="5">
    <location>
        <position position="379"/>
    </location>
    <ligand>
        <name>pyridoxal 5'-phosphate</name>
        <dbReference type="ChEBI" id="CHEBI:597326"/>
    </ligand>
</feature>
<evidence type="ECO:0000256" key="2">
    <source>
        <dbReference type="ARBA" id="ARBA00022793"/>
    </source>
</evidence>
<dbReference type="HAMAP" id="MF_02120">
    <property type="entry name" value="LysA"/>
    <property type="match status" value="1"/>
</dbReference>
<evidence type="ECO:0000256" key="5">
    <source>
        <dbReference type="HAMAP-Rule" id="MF_02120"/>
    </source>
</evidence>
<dbReference type="InterPro" id="IPR000183">
    <property type="entry name" value="Orn/DAP/Arg_de-COase"/>
</dbReference>
<gene>
    <name evidence="5" type="primary">lysA</name>
    <name evidence="9" type="ORF">SAMN05444368_1026</name>
</gene>
<dbReference type="Gene3D" id="2.40.37.10">
    <property type="entry name" value="Lyase, Ornithine Decarboxylase, Chain A, domain 1"/>
    <property type="match status" value="1"/>
</dbReference>
<feature type="binding site" evidence="5">
    <location>
        <position position="236"/>
    </location>
    <ligand>
        <name>pyridoxal 5'-phosphate</name>
        <dbReference type="ChEBI" id="CHEBI:597326"/>
    </ligand>
</feature>
<evidence type="ECO:0000256" key="4">
    <source>
        <dbReference type="ARBA" id="ARBA00023239"/>
    </source>
</evidence>
<keyword evidence="3 5" id="KW-0663">Pyridoxal phosphate</keyword>
<name>A0ABY1JD31_9BACT</name>
<dbReference type="NCBIfam" id="TIGR01048">
    <property type="entry name" value="lysA"/>
    <property type="match status" value="1"/>
</dbReference>
<evidence type="ECO:0000313" key="9">
    <source>
        <dbReference type="EMBL" id="SIN67192.1"/>
    </source>
</evidence>
<feature type="binding site" evidence="5">
    <location>
        <position position="318"/>
    </location>
    <ligand>
        <name>substrate</name>
    </ligand>
</feature>
<proteinExistence type="inferred from homology"/>
<feature type="binding site" evidence="5">
    <location>
        <position position="322"/>
    </location>
    <ligand>
        <name>substrate</name>
    </ligand>
</feature>
<dbReference type="SUPFAM" id="SSF51419">
    <property type="entry name" value="PLP-binding barrel"/>
    <property type="match status" value="1"/>
</dbReference>
<comment type="catalytic activity">
    <reaction evidence="5 7">
        <text>meso-2,6-diaminopimelate + H(+) = L-lysine + CO2</text>
        <dbReference type="Rhea" id="RHEA:15101"/>
        <dbReference type="ChEBI" id="CHEBI:15378"/>
        <dbReference type="ChEBI" id="CHEBI:16526"/>
        <dbReference type="ChEBI" id="CHEBI:32551"/>
        <dbReference type="ChEBI" id="CHEBI:57791"/>
        <dbReference type="EC" id="4.1.1.20"/>
    </reaction>
</comment>
<keyword evidence="2 5" id="KW-0210">Decarboxylase</keyword>